<feature type="transmembrane region" description="Helical" evidence="1">
    <location>
        <begin position="242"/>
        <end position="266"/>
    </location>
</feature>
<evidence type="ECO:0000313" key="2">
    <source>
        <dbReference type="EMBL" id="KGM54005.1"/>
    </source>
</evidence>
<evidence type="ECO:0000313" key="3">
    <source>
        <dbReference type="Proteomes" id="UP000029998"/>
    </source>
</evidence>
<keyword evidence="1" id="KW-0472">Membrane</keyword>
<feature type="transmembrane region" description="Helical" evidence="1">
    <location>
        <begin position="106"/>
        <end position="129"/>
    </location>
</feature>
<protein>
    <recommendedName>
        <fullName evidence="4">Glycerophosphoryl diester phosphodiesterase membrane domain-containing protein</fullName>
    </recommendedName>
</protein>
<dbReference type="EMBL" id="AVPU01000018">
    <property type="protein sequence ID" value="KGM54005.1"/>
    <property type="molecule type" value="Genomic_DNA"/>
</dbReference>
<evidence type="ECO:0000256" key="1">
    <source>
        <dbReference type="SAM" id="Phobius"/>
    </source>
</evidence>
<comment type="caution">
    <text evidence="2">The sequence shown here is derived from an EMBL/GenBank/DDBJ whole genome shotgun (WGS) entry which is preliminary data.</text>
</comment>
<organism evidence="2 3">
    <name type="scientific">Lysobacter daejeonensis GH1-9</name>
    <dbReference type="NCBI Taxonomy" id="1385517"/>
    <lineage>
        <taxon>Bacteria</taxon>
        <taxon>Pseudomonadati</taxon>
        <taxon>Pseudomonadota</taxon>
        <taxon>Gammaproteobacteria</taxon>
        <taxon>Lysobacterales</taxon>
        <taxon>Lysobacteraceae</taxon>
        <taxon>Aerolutibacter</taxon>
    </lineage>
</organism>
<feature type="transmembrane region" description="Helical" evidence="1">
    <location>
        <begin position="20"/>
        <end position="42"/>
    </location>
</feature>
<dbReference type="AlphaFoldDB" id="A0A0A0EUS4"/>
<proteinExistence type="predicted"/>
<dbReference type="eggNOG" id="COG5473">
    <property type="taxonomic scope" value="Bacteria"/>
</dbReference>
<reference evidence="2 3" key="1">
    <citation type="submission" date="2013-08" db="EMBL/GenBank/DDBJ databases">
        <title>Genome sequencing of Lysobacter.</title>
        <authorList>
            <person name="Zhang S."/>
            <person name="Wang G."/>
        </authorList>
    </citation>
    <scope>NUCLEOTIDE SEQUENCE [LARGE SCALE GENOMIC DNA]</scope>
    <source>
        <strain evidence="2 3">GH1-9</strain>
    </source>
</reference>
<accession>A0A0A0EUS4</accession>
<keyword evidence="1" id="KW-1133">Transmembrane helix</keyword>
<evidence type="ECO:0008006" key="4">
    <source>
        <dbReference type="Google" id="ProtNLM"/>
    </source>
</evidence>
<gene>
    <name evidence="2" type="ORF">N800_05995</name>
</gene>
<name>A0A0A0EUS4_9GAMM</name>
<sequence length="297" mass="30566">MKGLEWLKRGINLGRHNPKAVFGGAVLVAIGALLPGLLQLVMLQAMGASATGQLIAMGLSTVVSIVLMSLLVGGYLRVIHAAEQGRPVGPSDVLAPFRAGQGAARLVLFGVLLVLVYLVLASVVILLVGEGFIEWYMQMMVLSQKGGAPTADAMPALPEGFGSVVGLGFLVAVFLGGVYSIGFGQVALTGRSLGGALKDGLGGTLKNLLPLLLLAVVSVVALIVVALVIGLVVTLLALVGNLIHPVLGMVLALPVYLALLLGIYVVMFGVMYQIWRDVAGDVPPPVAPSTSGTHIEL</sequence>
<keyword evidence="3" id="KW-1185">Reference proteome</keyword>
<feature type="transmembrane region" description="Helical" evidence="1">
    <location>
        <begin position="164"/>
        <end position="188"/>
    </location>
</feature>
<feature type="transmembrane region" description="Helical" evidence="1">
    <location>
        <begin position="208"/>
        <end position="236"/>
    </location>
</feature>
<dbReference type="Proteomes" id="UP000029998">
    <property type="component" value="Unassembled WGS sequence"/>
</dbReference>
<keyword evidence="1" id="KW-0812">Transmembrane</keyword>
<feature type="transmembrane region" description="Helical" evidence="1">
    <location>
        <begin position="54"/>
        <end position="76"/>
    </location>
</feature>